<accession>A0AAW3J676</accession>
<dbReference type="Proteomes" id="UP000037800">
    <property type="component" value="Unassembled WGS sequence"/>
</dbReference>
<dbReference type="SUPFAM" id="SSF53335">
    <property type="entry name" value="S-adenosyl-L-methionine-dependent methyltransferases"/>
    <property type="match status" value="1"/>
</dbReference>
<reference evidence="1 2" key="1">
    <citation type="submission" date="2014-06" db="EMBL/GenBank/DDBJ databases">
        <title>Helicobacter pullorum isolates in fresh chicken meat - phenotypic and genotypic features.</title>
        <authorList>
            <person name="Borges V."/>
            <person name="Santos A."/>
            <person name="Correia C.B."/>
            <person name="Saraiva M."/>
            <person name="Menard A."/>
            <person name="Vieira L."/>
            <person name="Sampaio D.A."/>
            <person name="Gomes J.P."/>
            <person name="Oleastro M."/>
        </authorList>
    </citation>
    <scope>NUCLEOTIDE SEQUENCE [LARGE SCALE GENOMIC DNA]</scope>
    <source>
        <strain evidence="1 2">229336/12</strain>
    </source>
</reference>
<dbReference type="RefSeq" id="WP_060663122.1">
    <property type="nucleotide sequence ID" value="NZ_CAKMIM010000033.1"/>
</dbReference>
<evidence type="ECO:0000313" key="2">
    <source>
        <dbReference type="Proteomes" id="UP000037800"/>
    </source>
</evidence>
<organism evidence="1 2">
    <name type="scientific">Helicobacter pullorum</name>
    <dbReference type="NCBI Taxonomy" id="35818"/>
    <lineage>
        <taxon>Bacteria</taxon>
        <taxon>Pseudomonadati</taxon>
        <taxon>Campylobacterota</taxon>
        <taxon>Epsilonproteobacteria</taxon>
        <taxon>Campylobacterales</taxon>
        <taxon>Helicobacteraceae</taxon>
        <taxon>Helicobacter</taxon>
    </lineage>
</organism>
<name>A0AAW3J676_9HELI</name>
<evidence type="ECO:0008006" key="3">
    <source>
        <dbReference type="Google" id="ProtNLM"/>
    </source>
</evidence>
<gene>
    <name evidence="1" type="ORF">HPU229336_03845</name>
</gene>
<sequence>MGFYKEDYKQVEFLIKKGFLKKGFDVVECGSQDLLEDEKGNVIHDENHRKSSKIAYEKYDCGAYECIDLEGYHKAHRFDLGKDLSSDYGYTKQFDLVTCKDIGHWIFNQEQLFANLHNLCKKGGVIIWRSPLGGGFAQGCYAYHHYKILQLAFANNYLLLTEGCYITEYLHATSFGRYSSFDRKEAEILKMSNAGEFVVAVEEYMGRKDSWRYLPLEKGLPSISPTLLFIKQEDQKFNPPLFYYASNEEVIKRNAKSVLQNCFPAILKGQIAIFGAAYAGKLAKIFADECGVQVACFIDDYKGGGVYEGKPIVSVEEFLEKWQKQCDFVLVGPSQKGEIASRVKIAVCPLYTYWFVG</sequence>
<evidence type="ECO:0000313" key="1">
    <source>
        <dbReference type="EMBL" id="KPH50238.1"/>
    </source>
</evidence>
<protein>
    <recommendedName>
        <fullName evidence="3">Methyltransferase type 11 domain-containing protein</fullName>
    </recommendedName>
</protein>
<comment type="caution">
    <text evidence="1">The sequence shown here is derived from an EMBL/GenBank/DDBJ whole genome shotgun (WGS) entry which is preliminary data.</text>
</comment>
<dbReference type="AlphaFoldDB" id="A0AAW3J676"/>
<dbReference type="InterPro" id="IPR029063">
    <property type="entry name" value="SAM-dependent_MTases_sf"/>
</dbReference>
<dbReference type="Gene3D" id="3.40.50.150">
    <property type="entry name" value="Vaccinia Virus protein VP39"/>
    <property type="match status" value="1"/>
</dbReference>
<dbReference type="EMBL" id="JNUR01000026">
    <property type="protein sequence ID" value="KPH50238.1"/>
    <property type="molecule type" value="Genomic_DNA"/>
</dbReference>
<dbReference type="GeneID" id="93196196"/>
<proteinExistence type="predicted"/>